<reference evidence="3" key="1">
    <citation type="journal article" date="2020" name="New Phytol.">
        <title>Comparative genomics reveals dynamic genome evolution in host specialist ectomycorrhizal fungi.</title>
        <authorList>
            <person name="Lofgren L.A."/>
            <person name="Nguyen N.H."/>
            <person name="Vilgalys R."/>
            <person name="Ruytinx J."/>
            <person name="Liao H.L."/>
            <person name="Branco S."/>
            <person name="Kuo A."/>
            <person name="LaButti K."/>
            <person name="Lipzen A."/>
            <person name="Andreopoulos W."/>
            <person name="Pangilinan J."/>
            <person name="Riley R."/>
            <person name="Hundley H."/>
            <person name="Na H."/>
            <person name="Barry K."/>
            <person name="Grigoriev I.V."/>
            <person name="Stajich J.E."/>
            <person name="Kennedy P.G."/>
        </authorList>
    </citation>
    <scope>NUCLEOTIDE SEQUENCE</scope>
    <source>
        <strain evidence="3">FC203</strain>
    </source>
</reference>
<dbReference type="EMBL" id="JABBWK010000001">
    <property type="protein sequence ID" value="KAG1908672.1"/>
    <property type="molecule type" value="Genomic_DNA"/>
</dbReference>
<dbReference type="InterPro" id="IPR022582">
    <property type="entry name" value="TBX2/3_TAD"/>
</dbReference>
<comment type="caution">
    <text evidence="3">The sequence shown here is derived from an EMBL/GenBank/DDBJ whole genome shotgun (WGS) entry which is preliminary data.</text>
</comment>
<dbReference type="Pfam" id="PF12598">
    <property type="entry name" value="TBX2-3_TAD"/>
    <property type="match status" value="1"/>
</dbReference>
<evidence type="ECO:0000313" key="4">
    <source>
        <dbReference type="Proteomes" id="UP001195769"/>
    </source>
</evidence>
<name>A0AAD4EM81_9AGAM</name>
<evidence type="ECO:0000256" key="1">
    <source>
        <dbReference type="SAM" id="MobiDB-lite"/>
    </source>
</evidence>
<feature type="domain" description="T-box transcription factor 2/3 transcription activation" evidence="2">
    <location>
        <begin position="24"/>
        <end position="82"/>
    </location>
</feature>
<dbReference type="AlphaFoldDB" id="A0AAD4EM81"/>
<accession>A0AAD4EM81</accession>
<feature type="compositionally biased region" description="Low complexity" evidence="1">
    <location>
        <begin position="60"/>
        <end position="76"/>
    </location>
</feature>
<dbReference type="Proteomes" id="UP001195769">
    <property type="component" value="Unassembled WGS sequence"/>
</dbReference>
<evidence type="ECO:0000313" key="3">
    <source>
        <dbReference type="EMBL" id="KAG1908672.1"/>
    </source>
</evidence>
<dbReference type="GeneID" id="64660186"/>
<keyword evidence="4" id="KW-1185">Reference proteome</keyword>
<sequence length="114" mass="12487">MPRQSHCQQLLNEIDTATLDVARAWAEHIQADGEVSESDSSSSEDSVIRTPSPPSPMSPMSPMSLYMSDSSDDSNMSESIKIHQHFLHIMGSLAALQEEVEETHCRRGMGSGVI</sequence>
<evidence type="ECO:0000259" key="2">
    <source>
        <dbReference type="Pfam" id="PF12598"/>
    </source>
</evidence>
<dbReference type="RefSeq" id="XP_041234247.1">
    <property type="nucleotide sequence ID" value="XM_041365888.1"/>
</dbReference>
<organism evidence="3 4">
    <name type="scientific">Suillus fuscotomentosus</name>
    <dbReference type="NCBI Taxonomy" id="1912939"/>
    <lineage>
        <taxon>Eukaryota</taxon>
        <taxon>Fungi</taxon>
        <taxon>Dikarya</taxon>
        <taxon>Basidiomycota</taxon>
        <taxon>Agaricomycotina</taxon>
        <taxon>Agaricomycetes</taxon>
        <taxon>Agaricomycetidae</taxon>
        <taxon>Boletales</taxon>
        <taxon>Suillineae</taxon>
        <taxon>Suillaceae</taxon>
        <taxon>Suillus</taxon>
    </lineage>
</organism>
<proteinExistence type="predicted"/>
<feature type="region of interest" description="Disordered" evidence="1">
    <location>
        <begin position="30"/>
        <end position="76"/>
    </location>
</feature>
<gene>
    <name evidence="3" type="ORF">F5891DRAFT_1180212</name>
</gene>
<protein>
    <recommendedName>
        <fullName evidence="2">T-box transcription factor 2/3 transcription activation domain-containing protein</fullName>
    </recommendedName>
</protein>